<dbReference type="GO" id="GO:0006631">
    <property type="term" value="P:fatty acid metabolic process"/>
    <property type="evidence" value="ECO:0007669"/>
    <property type="project" value="UniProtKB-KW"/>
</dbReference>
<comment type="cofactor">
    <cofactor evidence="11">
        <name>FAD</name>
        <dbReference type="ChEBI" id="CHEBI:57692"/>
    </cofactor>
</comment>
<gene>
    <name evidence="14" type="ORF">SADUNF_Sadunf05G0191100</name>
</gene>
<keyword evidence="9 11" id="KW-0560">Oxidoreductase</keyword>
<comment type="similarity">
    <text evidence="11">Belongs to the FMO family.</text>
</comment>
<evidence type="ECO:0000259" key="13">
    <source>
        <dbReference type="Pfam" id="PF13193"/>
    </source>
</evidence>
<dbReference type="Gene3D" id="3.50.50.60">
    <property type="entry name" value="FAD/NAD(P)-binding domain"/>
    <property type="match status" value="2"/>
</dbReference>
<evidence type="ECO:0000256" key="7">
    <source>
        <dbReference type="ARBA" id="ARBA00022832"/>
    </source>
</evidence>
<sequence length="1161" mass="130553">MEGMVKCSANYVPLTPISFLERSAIVYRDRVSVAYGDIKYTWKETHERCVRLASALAHLRISPGDVVAALAPNIPAMYELHFGVPMAGAVLCTLNVRHDSSMVSVLLKHSEAKLVFVDYQFLAIARGALEILSERKIKLPLLVLIPECGQPAAISPPGILEYECLLEKGKLDFEVRRPKDEWDPISLNYTSGTTSSPKGVIYSHRGAYLNSFAAVLLNDMSAMPVYLWCVPMFHCNGWCLTWAVAAQGGTNVCQRNVTAKDIFENIAQHKVTHMSGAPTVLNMIINASAREKRPLPGKVAVMTGGAPPPSHVLFKMEELGFHVTHSYGLTETYGPGTVCTWKPEWAFLTPEGQAKIKARQGVQHLGLEELDIKDPATMKSVPADAKTMGEVMFRGNTVMNGYLKNLEATKDAFNGGWFRSGDLGVKHPDGYIELKDRSKDIIISGGENISSIEVESVLFSHPAVLEAAIVGRPDDYWGETPCAFVKLKDGCNANAEELIKFCRDHLPHYMTPRTVVFQELPKTSTGKQESERKTFLSELDASIGVYGLVDLSSDKNLLETSKSLKPVIVLRCHCWEPGKVKRKTQRGHRRMAPSVVVDKVIKGFALLLYHVRSWNQKMEKRVAVVGAGISGLLACKNIMEKGFNPIVFEARSGIGGVWSRTIESTKLQTPKSFYQFSDFAWPPSVTETFPDDRQVMEYIKAYAIHFNILPRIRFNCKVTCIDYVLHGNEDFPSWDLWGGTGWPFSPTGRWNVTVQDARDPTAPVEVYQLDFVILCIGKYSDLPNIPDFPLSRGPEVFNGEVLHSMDYAAMDNDCAADLVANKRVTIIGFQKSAVDIAAAVANRNGVDHPCTLIFRTVHWIVPDYFLALTLKSLNRFTELMVHKPGQGFFIQLLAVLLSPLVTSHSASCDSYMQPAIQLTPYNVWFQLWIFSKLVEVYLKRKQPLKKYNMVPEHGFLKQLSSCIFTVLPANFYDKVEEGSLVLKKSQSFNFCKNGLVIDSEETPIATDIVIFATGYKSDEKLKNIFKSSYFQKCITESLAPFYRECIHPQIPQLAILGYADSPAILYTTEMRSKWLAHFLAGKFNLPTIREMEADVKKWEKCMKYYANERYRRSCISALLPIYCNDQICKDMGFNPRRKKWLLAELFAPYCPDDYKYLCWQM</sequence>
<organism evidence="14 15">
    <name type="scientific">Salix dunnii</name>
    <dbReference type="NCBI Taxonomy" id="1413687"/>
    <lineage>
        <taxon>Eukaryota</taxon>
        <taxon>Viridiplantae</taxon>
        <taxon>Streptophyta</taxon>
        <taxon>Embryophyta</taxon>
        <taxon>Tracheophyta</taxon>
        <taxon>Spermatophyta</taxon>
        <taxon>Magnoliopsida</taxon>
        <taxon>eudicotyledons</taxon>
        <taxon>Gunneridae</taxon>
        <taxon>Pentapetalae</taxon>
        <taxon>rosids</taxon>
        <taxon>fabids</taxon>
        <taxon>Malpighiales</taxon>
        <taxon>Salicaceae</taxon>
        <taxon>Saliceae</taxon>
        <taxon>Salix</taxon>
    </lineage>
</organism>
<dbReference type="InterPro" id="IPR036188">
    <property type="entry name" value="FAD/NAD-bd_sf"/>
</dbReference>
<dbReference type="GO" id="GO:0043759">
    <property type="term" value="F:2-methylbutanoate-CoA ligase activity"/>
    <property type="evidence" value="ECO:0007669"/>
    <property type="project" value="UniProtKB-ARBA"/>
</dbReference>
<dbReference type="GO" id="GO:0004499">
    <property type="term" value="F:N,N-dimethylaniline monooxygenase activity"/>
    <property type="evidence" value="ECO:0007669"/>
    <property type="project" value="InterPro"/>
</dbReference>
<evidence type="ECO:0000256" key="5">
    <source>
        <dbReference type="ARBA" id="ARBA00022741"/>
    </source>
</evidence>
<reference evidence="14 15" key="1">
    <citation type="submission" date="2020-10" db="EMBL/GenBank/DDBJ databases">
        <title>Plant Genome Project.</title>
        <authorList>
            <person name="Zhang R.-G."/>
        </authorList>
    </citation>
    <scope>NUCLEOTIDE SEQUENCE [LARGE SCALE GENOMIC DNA]</scope>
    <source>
        <strain evidence="14">FAFU-HL-1</strain>
        <tissue evidence="14">Leaf</tissue>
    </source>
</reference>
<keyword evidence="7" id="KW-0276">Fatty acid metabolism</keyword>
<dbReference type="PANTHER" id="PTHR43859">
    <property type="entry name" value="ACYL-ACTIVATING ENZYME"/>
    <property type="match status" value="1"/>
</dbReference>
<evidence type="ECO:0000256" key="2">
    <source>
        <dbReference type="ARBA" id="ARBA00006432"/>
    </source>
</evidence>
<dbReference type="FunFam" id="3.30.300.30:FF:000008">
    <property type="entry name" value="2,3-dihydroxybenzoate-AMP ligase"/>
    <property type="match status" value="1"/>
</dbReference>
<keyword evidence="3" id="KW-0436">Ligase</keyword>
<comment type="subcellular location">
    <subcellularLocation>
        <location evidence="1">Cytoplasm</location>
        <location evidence="1">Cytosol</location>
    </subcellularLocation>
</comment>
<evidence type="ECO:0000256" key="1">
    <source>
        <dbReference type="ARBA" id="ARBA00004514"/>
    </source>
</evidence>
<dbReference type="PROSITE" id="PS00455">
    <property type="entry name" value="AMP_BINDING"/>
    <property type="match status" value="1"/>
</dbReference>
<evidence type="ECO:0000256" key="4">
    <source>
        <dbReference type="ARBA" id="ARBA00022630"/>
    </source>
</evidence>
<dbReference type="Pfam" id="PF00743">
    <property type="entry name" value="FMO-like"/>
    <property type="match status" value="2"/>
</dbReference>
<dbReference type="Pfam" id="PF00501">
    <property type="entry name" value="AMP-binding"/>
    <property type="match status" value="1"/>
</dbReference>
<evidence type="ECO:0000313" key="14">
    <source>
        <dbReference type="EMBL" id="KAF9683230.1"/>
    </source>
</evidence>
<dbReference type="Proteomes" id="UP000657918">
    <property type="component" value="Unassembled WGS sequence"/>
</dbReference>
<accession>A0A835K972</accession>
<keyword evidence="6 11" id="KW-0274">FAD</keyword>
<evidence type="ECO:0000256" key="10">
    <source>
        <dbReference type="ARBA" id="ARBA00023098"/>
    </source>
</evidence>
<dbReference type="InterPro" id="IPR000873">
    <property type="entry name" value="AMP-dep_synth/lig_dom"/>
</dbReference>
<dbReference type="Gene3D" id="3.30.300.30">
    <property type="match status" value="1"/>
</dbReference>
<keyword evidence="10" id="KW-0443">Lipid metabolism</keyword>
<dbReference type="NCBIfam" id="NF006020">
    <property type="entry name" value="PRK08162.1"/>
    <property type="match status" value="1"/>
</dbReference>
<evidence type="ECO:0000256" key="9">
    <source>
        <dbReference type="ARBA" id="ARBA00023002"/>
    </source>
</evidence>
<keyword evidence="11" id="KW-0503">Monooxygenase</keyword>
<dbReference type="OrthoDB" id="66881at2759"/>
<keyword evidence="8" id="KW-0067">ATP-binding</keyword>
<dbReference type="GO" id="GO:0050661">
    <property type="term" value="F:NADP binding"/>
    <property type="evidence" value="ECO:0007669"/>
    <property type="project" value="InterPro"/>
</dbReference>
<dbReference type="GO" id="GO:0031956">
    <property type="term" value="F:medium-chain fatty acid-CoA ligase activity"/>
    <property type="evidence" value="ECO:0007669"/>
    <property type="project" value="UniProtKB-ARBA"/>
</dbReference>
<dbReference type="FunFam" id="3.50.50.60:FF:000403">
    <property type="entry name" value="Flavin-containing monooxygenase"/>
    <property type="match status" value="1"/>
</dbReference>
<evidence type="ECO:0000256" key="6">
    <source>
        <dbReference type="ARBA" id="ARBA00022827"/>
    </source>
</evidence>
<dbReference type="AlphaFoldDB" id="A0A835K972"/>
<dbReference type="FunFam" id="3.50.50.60:FF:000226">
    <property type="entry name" value="Flavin-containing monooxygenase"/>
    <property type="match status" value="1"/>
</dbReference>
<evidence type="ECO:0000313" key="15">
    <source>
        <dbReference type="Proteomes" id="UP000657918"/>
    </source>
</evidence>
<evidence type="ECO:0000256" key="11">
    <source>
        <dbReference type="RuleBase" id="RU361177"/>
    </source>
</evidence>
<dbReference type="Pfam" id="PF13193">
    <property type="entry name" value="AMP-binding_C"/>
    <property type="match status" value="1"/>
</dbReference>
<proteinExistence type="inferred from homology"/>
<dbReference type="InterPro" id="IPR042099">
    <property type="entry name" value="ANL_N_sf"/>
</dbReference>
<evidence type="ECO:0000259" key="12">
    <source>
        <dbReference type="Pfam" id="PF00501"/>
    </source>
</evidence>
<dbReference type="SUPFAM" id="SSF56801">
    <property type="entry name" value="Acetyl-CoA synthetase-like"/>
    <property type="match status" value="1"/>
</dbReference>
<dbReference type="InterPro" id="IPR045851">
    <property type="entry name" value="AMP-bd_C_sf"/>
</dbReference>
<name>A0A835K972_9ROSI</name>
<keyword evidence="4 11" id="KW-0285">Flavoprotein</keyword>
<dbReference type="GO" id="GO:0050218">
    <property type="term" value="F:propionate-CoA ligase activity"/>
    <property type="evidence" value="ECO:0007669"/>
    <property type="project" value="UniProtKB-ARBA"/>
</dbReference>
<dbReference type="GO" id="GO:0005829">
    <property type="term" value="C:cytosol"/>
    <property type="evidence" value="ECO:0007669"/>
    <property type="project" value="UniProtKB-SubCell"/>
</dbReference>
<dbReference type="InterPro" id="IPR025110">
    <property type="entry name" value="AMP-bd_C"/>
</dbReference>
<dbReference type="GO" id="GO:0050660">
    <property type="term" value="F:flavin adenine dinucleotide binding"/>
    <property type="evidence" value="ECO:0007669"/>
    <property type="project" value="InterPro"/>
</dbReference>
<feature type="domain" description="AMP-binding enzyme C-terminal" evidence="13">
    <location>
        <begin position="453"/>
        <end position="527"/>
    </location>
</feature>
<dbReference type="EMBL" id="JADGMS010000005">
    <property type="protein sequence ID" value="KAF9683230.1"/>
    <property type="molecule type" value="Genomic_DNA"/>
</dbReference>
<dbReference type="EC" id="1.-.-.-" evidence="11"/>
<comment type="caution">
    <text evidence="14">The sequence shown here is derived from an EMBL/GenBank/DDBJ whole genome shotgun (WGS) entry which is preliminary data.</text>
</comment>
<evidence type="ECO:0000256" key="8">
    <source>
        <dbReference type="ARBA" id="ARBA00022840"/>
    </source>
</evidence>
<dbReference type="Gene3D" id="3.40.50.12780">
    <property type="entry name" value="N-terminal domain of ligase-like"/>
    <property type="match status" value="1"/>
</dbReference>
<keyword evidence="5" id="KW-0547">Nucleotide-binding</keyword>
<dbReference type="InterPro" id="IPR020845">
    <property type="entry name" value="AMP-binding_CS"/>
</dbReference>
<dbReference type="FunFam" id="3.40.50.12780:FF:000003">
    <property type="entry name" value="Long-chain-fatty-acid--CoA ligase FadD"/>
    <property type="match status" value="1"/>
</dbReference>
<dbReference type="InterPro" id="IPR020946">
    <property type="entry name" value="Flavin_mOase-like"/>
</dbReference>
<dbReference type="GO" id="GO:0005524">
    <property type="term" value="F:ATP binding"/>
    <property type="evidence" value="ECO:0007669"/>
    <property type="project" value="UniProtKB-KW"/>
</dbReference>
<dbReference type="PANTHER" id="PTHR43859:SF4">
    <property type="entry name" value="BUTANOATE--COA LIGASE AAE1-RELATED"/>
    <property type="match status" value="1"/>
</dbReference>
<keyword evidence="15" id="KW-1185">Reference proteome</keyword>
<dbReference type="SUPFAM" id="SSF51905">
    <property type="entry name" value="FAD/NAD(P)-binding domain"/>
    <property type="match status" value="2"/>
</dbReference>
<comment type="similarity">
    <text evidence="2">Belongs to the ATP-dependent AMP-binding enzyme family.</text>
</comment>
<evidence type="ECO:0000256" key="3">
    <source>
        <dbReference type="ARBA" id="ARBA00022598"/>
    </source>
</evidence>
<dbReference type="CDD" id="cd12118">
    <property type="entry name" value="ttLC_FACS_AEE21_like"/>
    <property type="match status" value="1"/>
</dbReference>
<feature type="domain" description="AMP-dependent synthetase/ligase" evidence="12">
    <location>
        <begin position="21"/>
        <end position="403"/>
    </location>
</feature>
<protein>
    <recommendedName>
        <fullName evidence="11">Flavin-containing monooxygenase</fullName>
        <ecNumber evidence="11">1.-.-.-</ecNumber>
    </recommendedName>
</protein>